<keyword evidence="2" id="KW-1185">Reference proteome</keyword>
<evidence type="ECO:0000313" key="2">
    <source>
        <dbReference type="Proteomes" id="UP001238805"/>
    </source>
</evidence>
<reference evidence="1 2" key="1">
    <citation type="submission" date="2023-05" db="EMBL/GenBank/DDBJ databases">
        <title>Corynebacterium suedekumii sp. nov. and Corynebacterium breve sp. nov. isolated from raw cow's milk.</title>
        <authorList>
            <person name="Baer M.K."/>
            <person name="Mehl L."/>
            <person name="Hellmuth R."/>
            <person name="Marke G."/>
            <person name="Lipski A."/>
        </authorList>
    </citation>
    <scope>NUCLEOTIDE SEQUENCE [LARGE SCALE GENOMIC DNA]</scope>
    <source>
        <strain evidence="1 2">LM112</strain>
    </source>
</reference>
<accession>A0ABY8VPP3</accession>
<protein>
    <submittedName>
        <fullName evidence="1">Uncharacterized protein</fullName>
    </submittedName>
</protein>
<dbReference type="EMBL" id="CP126970">
    <property type="protein sequence ID" value="WIM70986.1"/>
    <property type="molecule type" value="Genomic_DNA"/>
</dbReference>
<name>A0ABY8VPP3_9CORY</name>
<gene>
    <name evidence="1" type="ORF">QP029_03990</name>
</gene>
<evidence type="ECO:0000313" key="1">
    <source>
        <dbReference type="EMBL" id="WIM70986.1"/>
    </source>
</evidence>
<sequence>MPKSALIISTYDDLTFRFPAQSEEKDVNGLPEVNYVERIRAVLESEDPDAAFEAEDLDGEQRSVAAKDIAGYELEEIEPADGQ</sequence>
<organism evidence="1 2">
    <name type="scientific">Corynebacterium suedekumii</name>
    <dbReference type="NCBI Taxonomy" id="3049801"/>
    <lineage>
        <taxon>Bacteria</taxon>
        <taxon>Bacillati</taxon>
        <taxon>Actinomycetota</taxon>
        <taxon>Actinomycetes</taxon>
        <taxon>Mycobacteriales</taxon>
        <taxon>Corynebacteriaceae</taxon>
        <taxon>Corynebacterium</taxon>
    </lineage>
</organism>
<dbReference type="Proteomes" id="UP001238805">
    <property type="component" value="Chromosome"/>
</dbReference>
<proteinExistence type="predicted"/>
<dbReference type="RefSeq" id="WP_284875565.1">
    <property type="nucleotide sequence ID" value="NZ_CP126970.1"/>
</dbReference>